<dbReference type="SUPFAM" id="SSF47323">
    <property type="entry name" value="Anticodon-binding domain of a subclass of class I aminoacyl-tRNA synthetases"/>
    <property type="match status" value="1"/>
</dbReference>
<evidence type="ECO:0000259" key="14">
    <source>
        <dbReference type="SMART" id="SM01016"/>
    </source>
</evidence>
<evidence type="ECO:0000256" key="12">
    <source>
        <dbReference type="RuleBase" id="RU363038"/>
    </source>
</evidence>
<evidence type="ECO:0000256" key="11">
    <source>
        <dbReference type="HAMAP-Rule" id="MF_00123"/>
    </source>
</evidence>
<reference evidence="15" key="1">
    <citation type="submission" date="2020-07" db="EMBL/GenBank/DDBJ databases">
        <title>Huge and variable diversity of episymbiotic CPR bacteria and DPANN archaea in groundwater ecosystems.</title>
        <authorList>
            <person name="He C.Y."/>
            <person name="Keren R."/>
            <person name="Whittaker M."/>
            <person name="Farag I.F."/>
            <person name="Doudna J."/>
            <person name="Cate J.H.D."/>
            <person name="Banfield J.F."/>
        </authorList>
    </citation>
    <scope>NUCLEOTIDE SEQUENCE</scope>
    <source>
        <strain evidence="15">NC_groundwater_1520_Pr4_B-0.1um_53_5</strain>
    </source>
</reference>
<dbReference type="Pfam" id="PF00750">
    <property type="entry name" value="tRNA-synt_1d"/>
    <property type="match status" value="1"/>
</dbReference>
<dbReference type="InterPro" id="IPR001412">
    <property type="entry name" value="aa-tRNA-synth_I_CS"/>
</dbReference>
<comment type="caution">
    <text evidence="15">The sequence shown here is derived from an EMBL/GenBank/DDBJ whole genome shotgun (WGS) entry which is preliminary data.</text>
</comment>
<dbReference type="GO" id="GO:0005524">
    <property type="term" value="F:ATP binding"/>
    <property type="evidence" value="ECO:0007669"/>
    <property type="project" value="UniProtKB-UniRule"/>
</dbReference>
<dbReference type="SMART" id="SM00836">
    <property type="entry name" value="DALR_1"/>
    <property type="match status" value="1"/>
</dbReference>
<dbReference type="InterPro" id="IPR005148">
    <property type="entry name" value="Arg-tRNA-synth_N"/>
</dbReference>
<dbReference type="AlphaFoldDB" id="A0A933MJY4"/>
<dbReference type="Gene3D" id="1.10.730.10">
    <property type="entry name" value="Isoleucyl-tRNA Synthetase, Domain 1"/>
    <property type="match status" value="1"/>
</dbReference>
<dbReference type="PRINTS" id="PR01038">
    <property type="entry name" value="TRNASYNTHARG"/>
</dbReference>
<dbReference type="InterPro" id="IPR035684">
    <property type="entry name" value="ArgRS_core"/>
</dbReference>
<dbReference type="InterPro" id="IPR009080">
    <property type="entry name" value="tRNAsynth_Ia_anticodon-bd"/>
</dbReference>
<comment type="subcellular location">
    <subcellularLocation>
        <location evidence="1 11">Cytoplasm</location>
    </subcellularLocation>
</comment>
<comment type="catalytic activity">
    <reaction evidence="10 11">
        <text>tRNA(Arg) + L-arginine + ATP = L-arginyl-tRNA(Arg) + AMP + diphosphate</text>
        <dbReference type="Rhea" id="RHEA:20301"/>
        <dbReference type="Rhea" id="RHEA-COMP:9658"/>
        <dbReference type="Rhea" id="RHEA-COMP:9673"/>
        <dbReference type="ChEBI" id="CHEBI:30616"/>
        <dbReference type="ChEBI" id="CHEBI:32682"/>
        <dbReference type="ChEBI" id="CHEBI:33019"/>
        <dbReference type="ChEBI" id="CHEBI:78442"/>
        <dbReference type="ChEBI" id="CHEBI:78513"/>
        <dbReference type="ChEBI" id="CHEBI:456215"/>
        <dbReference type="EC" id="6.1.1.19"/>
    </reaction>
</comment>
<evidence type="ECO:0000256" key="7">
    <source>
        <dbReference type="ARBA" id="ARBA00022840"/>
    </source>
</evidence>
<dbReference type="HAMAP" id="MF_00123">
    <property type="entry name" value="Arg_tRNA_synth"/>
    <property type="match status" value="1"/>
</dbReference>
<evidence type="ECO:0000256" key="6">
    <source>
        <dbReference type="ARBA" id="ARBA00022741"/>
    </source>
</evidence>
<keyword evidence="5 11" id="KW-0436">Ligase</keyword>
<name>A0A933MJY4_UNCT6</name>
<dbReference type="PROSITE" id="PS00178">
    <property type="entry name" value="AA_TRNA_LIGASE_I"/>
    <property type="match status" value="1"/>
</dbReference>
<evidence type="ECO:0000313" key="15">
    <source>
        <dbReference type="EMBL" id="MBI4726453.1"/>
    </source>
</evidence>
<evidence type="ECO:0000256" key="10">
    <source>
        <dbReference type="ARBA" id="ARBA00049339"/>
    </source>
</evidence>
<dbReference type="InterPro" id="IPR014729">
    <property type="entry name" value="Rossmann-like_a/b/a_fold"/>
</dbReference>
<dbReference type="InterPro" id="IPR001278">
    <property type="entry name" value="Arg-tRNA-ligase"/>
</dbReference>
<dbReference type="GO" id="GO:0004814">
    <property type="term" value="F:arginine-tRNA ligase activity"/>
    <property type="evidence" value="ECO:0007669"/>
    <property type="project" value="UniProtKB-UniRule"/>
</dbReference>
<evidence type="ECO:0000256" key="5">
    <source>
        <dbReference type="ARBA" id="ARBA00022598"/>
    </source>
</evidence>
<evidence type="ECO:0000256" key="9">
    <source>
        <dbReference type="ARBA" id="ARBA00023146"/>
    </source>
</evidence>
<comment type="similarity">
    <text evidence="2 11 12">Belongs to the class-I aminoacyl-tRNA synthetase family.</text>
</comment>
<gene>
    <name evidence="11" type="primary">argS</name>
    <name evidence="15" type="ORF">HY768_04375</name>
</gene>
<evidence type="ECO:0000259" key="13">
    <source>
        <dbReference type="SMART" id="SM00836"/>
    </source>
</evidence>
<dbReference type="FunFam" id="1.10.730.10:FF:000008">
    <property type="entry name" value="Arginine--tRNA ligase"/>
    <property type="match status" value="1"/>
</dbReference>
<dbReference type="FunFam" id="3.40.50.620:FF:000062">
    <property type="entry name" value="Arginine--tRNA ligase"/>
    <property type="match status" value="1"/>
</dbReference>
<dbReference type="SMART" id="SM01016">
    <property type="entry name" value="Arg_tRNA_synt_N"/>
    <property type="match status" value="1"/>
</dbReference>
<comment type="subunit">
    <text evidence="3 11">Monomer.</text>
</comment>
<dbReference type="Pfam" id="PF03485">
    <property type="entry name" value="Arg_tRNA_synt_N"/>
    <property type="match status" value="1"/>
</dbReference>
<dbReference type="CDD" id="cd07956">
    <property type="entry name" value="Anticodon_Ia_Arg"/>
    <property type="match status" value="1"/>
</dbReference>
<dbReference type="Proteomes" id="UP000736328">
    <property type="component" value="Unassembled WGS sequence"/>
</dbReference>
<proteinExistence type="inferred from homology"/>
<dbReference type="SUPFAM" id="SSF52374">
    <property type="entry name" value="Nucleotidylyl transferase"/>
    <property type="match status" value="1"/>
</dbReference>
<evidence type="ECO:0000256" key="2">
    <source>
        <dbReference type="ARBA" id="ARBA00005594"/>
    </source>
</evidence>
<sequence>MIKQYLQDQIIQAAQKALSIRLEPKSIVLERPKQTAHGDWATSIALSLAKEMKAKPRDIAQKICDSLALDPGLVSKTAIAGPGFINFTLASDWFYQELTELLSRGIKYGQSQAGNGQKAQVEFVSSNPTGPLTVGHGRGAAIGDSLSRLLEAQGYQVTREYYFNDAGLQMKKLAQSVFLRYQQALGKEIVFPDDVYHGDYIKEIAEACRREKGDNLTEVDLDYFKQSAVAVIFGEIKKTLARMGIVFDVYYNESTLYQSGEIESTLQALKDKGLTYESEGAVWFKATQFGAEKDRVLLRSTGEPTYRLPDIAYHLTKFKRGFDLVIDVFGSDHQATYPDVLAALGVLGCDPSRIDVRIHQFVTLMRGGEQVKMSTRKATYITLDELMDEVGSDAARYFFLMRRMESHLDFDLDLAKKKSDENPVFYVQYAHARICSIMQHAGEKMGVKEVKDGKVVKEKSDLGLLKQPEEIKLIKSLLEFPELVQGAAQSREPHRIPTYLQELAGIFHNFYHQHRVVTDDQNISNARLDLCQATRTVIANGLGLLGVSAPEKM</sequence>
<dbReference type="PANTHER" id="PTHR11956:SF5">
    <property type="entry name" value="ARGININE--TRNA LIGASE, CYTOPLASMIC"/>
    <property type="match status" value="1"/>
</dbReference>
<feature type="domain" description="DALR anticodon binding" evidence="13">
    <location>
        <begin position="427"/>
        <end position="553"/>
    </location>
</feature>
<dbReference type="EC" id="6.1.1.19" evidence="11"/>
<feature type="domain" description="Arginyl tRNA synthetase N-terminal" evidence="14">
    <location>
        <begin position="4"/>
        <end position="89"/>
    </location>
</feature>
<dbReference type="CDD" id="cd00671">
    <property type="entry name" value="ArgRS_core"/>
    <property type="match status" value="1"/>
</dbReference>
<dbReference type="Pfam" id="PF05746">
    <property type="entry name" value="DALR_1"/>
    <property type="match status" value="1"/>
</dbReference>
<dbReference type="InterPro" id="IPR008909">
    <property type="entry name" value="DALR_anticod-bd"/>
</dbReference>
<keyword evidence="4 11" id="KW-0963">Cytoplasm</keyword>
<dbReference type="Gene3D" id="3.40.50.620">
    <property type="entry name" value="HUPs"/>
    <property type="match status" value="1"/>
</dbReference>
<keyword evidence="8 11" id="KW-0648">Protein biosynthesis</keyword>
<keyword evidence="7 11" id="KW-0067">ATP-binding</keyword>
<keyword evidence="6 11" id="KW-0547">Nucleotide-binding</keyword>
<dbReference type="EMBL" id="JACQXR010000053">
    <property type="protein sequence ID" value="MBI4726453.1"/>
    <property type="molecule type" value="Genomic_DNA"/>
</dbReference>
<organism evidence="15 16">
    <name type="scientific">candidate division TA06 bacterium</name>
    <dbReference type="NCBI Taxonomy" id="2250710"/>
    <lineage>
        <taxon>Bacteria</taxon>
        <taxon>Bacteria division TA06</taxon>
    </lineage>
</organism>
<evidence type="ECO:0000256" key="3">
    <source>
        <dbReference type="ARBA" id="ARBA00011245"/>
    </source>
</evidence>
<dbReference type="GO" id="GO:0006420">
    <property type="term" value="P:arginyl-tRNA aminoacylation"/>
    <property type="evidence" value="ECO:0007669"/>
    <property type="project" value="UniProtKB-UniRule"/>
</dbReference>
<protein>
    <recommendedName>
        <fullName evidence="11">Arginine--tRNA ligase</fullName>
        <ecNumber evidence="11">6.1.1.19</ecNumber>
    </recommendedName>
    <alternativeName>
        <fullName evidence="11">Arginyl-tRNA synthetase</fullName>
        <shortName evidence="11">ArgRS</shortName>
    </alternativeName>
</protein>
<keyword evidence="9 11" id="KW-0030">Aminoacyl-tRNA synthetase</keyword>
<dbReference type="Gene3D" id="3.30.1360.70">
    <property type="entry name" value="Arginyl tRNA synthetase N-terminal domain"/>
    <property type="match status" value="1"/>
</dbReference>
<comment type="caution">
    <text evidence="11">Lacks conserved residue(s) required for the propagation of feature annotation.</text>
</comment>
<evidence type="ECO:0000313" key="16">
    <source>
        <dbReference type="Proteomes" id="UP000736328"/>
    </source>
</evidence>
<evidence type="ECO:0000256" key="1">
    <source>
        <dbReference type="ARBA" id="ARBA00004496"/>
    </source>
</evidence>
<evidence type="ECO:0000256" key="4">
    <source>
        <dbReference type="ARBA" id="ARBA00022490"/>
    </source>
</evidence>
<accession>A0A933MJY4</accession>
<dbReference type="InterPro" id="IPR036695">
    <property type="entry name" value="Arg-tRNA-synth_N_sf"/>
</dbReference>
<evidence type="ECO:0000256" key="8">
    <source>
        <dbReference type="ARBA" id="ARBA00022917"/>
    </source>
</evidence>
<dbReference type="PANTHER" id="PTHR11956">
    <property type="entry name" value="ARGINYL-TRNA SYNTHETASE"/>
    <property type="match status" value="1"/>
</dbReference>
<dbReference type="GO" id="GO:0005737">
    <property type="term" value="C:cytoplasm"/>
    <property type="evidence" value="ECO:0007669"/>
    <property type="project" value="UniProtKB-SubCell"/>
</dbReference>
<dbReference type="SUPFAM" id="SSF55190">
    <property type="entry name" value="Arginyl-tRNA synthetase (ArgRS), N-terminal 'additional' domain"/>
    <property type="match status" value="1"/>
</dbReference>
<dbReference type="NCBIfam" id="TIGR00456">
    <property type="entry name" value="argS"/>
    <property type="match status" value="1"/>
</dbReference>